<organism evidence="3 4">
    <name type="scientific">Pseudomonas lurida</name>
    <dbReference type="NCBI Taxonomy" id="244566"/>
    <lineage>
        <taxon>Bacteria</taxon>
        <taxon>Pseudomonadati</taxon>
        <taxon>Pseudomonadota</taxon>
        <taxon>Gammaproteobacteria</taxon>
        <taxon>Pseudomonadales</taxon>
        <taxon>Pseudomonadaceae</taxon>
        <taxon>Pseudomonas</taxon>
    </lineage>
</organism>
<dbReference type="PANTHER" id="PTHR43802">
    <property type="entry name" value="ENOYL-COA HYDRATASE"/>
    <property type="match status" value="1"/>
</dbReference>
<reference evidence="3 4" key="1">
    <citation type="submission" date="2023-02" db="EMBL/GenBank/DDBJ databases">
        <title>Evolution of Hrp T3SS in non-pathogenic Pseudomonas fluorescens.</title>
        <authorList>
            <person name="Liao K."/>
            <person name="Wei H."/>
            <person name="Gu Y."/>
        </authorList>
    </citation>
    <scope>NUCLEOTIDE SEQUENCE [LARGE SCALE GENOMIC DNA]</scope>
    <source>
        <strain evidence="3 4">FP2043</strain>
    </source>
</reference>
<accession>A0ABY9FP54</accession>
<dbReference type="InterPro" id="IPR018376">
    <property type="entry name" value="Enoyl-CoA_hyd/isom_CS"/>
</dbReference>
<evidence type="ECO:0000256" key="1">
    <source>
        <dbReference type="ARBA" id="ARBA00005254"/>
    </source>
</evidence>
<evidence type="ECO:0000313" key="3">
    <source>
        <dbReference type="EMBL" id="WLH05093.1"/>
    </source>
</evidence>
<gene>
    <name evidence="3" type="ORF">PSH67_19880</name>
</gene>
<protein>
    <submittedName>
        <fullName evidence="3">Enoyl-CoA hydratase-related protein</fullName>
    </submittedName>
</protein>
<dbReference type="EMBL" id="CP117450">
    <property type="protein sequence ID" value="WLH05093.1"/>
    <property type="molecule type" value="Genomic_DNA"/>
</dbReference>
<dbReference type="Pfam" id="PF00378">
    <property type="entry name" value="ECH_1"/>
    <property type="match status" value="1"/>
</dbReference>
<dbReference type="PANTHER" id="PTHR43802:SF1">
    <property type="entry name" value="IP11341P-RELATED"/>
    <property type="match status" value="1"/>
</dbReference>
<dbReference type="InterPro" id="IPR014748">
    <property type="entry name" value="Enoyl-CoA_hydra_C"/>
</dbReference>
<dbReference type="PROSITE" id="PS00166">
    <property type="entry name" value="ENOYL_COA_HYDRATASE"/>
    <property type="match status" value="1"/>
</dbReference>
<dbReference type="Proteomes" id="UP001236748">
    <property type="component" value="Chromosome"/>
</dbReference>
<keyword evidence="4" id="KW-1185">Reference proteome</keyword>
<dbReference type="InterPro" id="IPR029045">
    <property type="entry name" value="ClpP/crotonase-like_dom_sf"/>
</dbReference>
<sequence>MNPFNLKHADERIQVSRDGTVAIVTIANPERRNALGRQMRLALRETMHHLLVADPDSRAIVLTGAGGQFSAGADISEMTKRTVLQSREILDESCQVVRDMLGGPKPVISAVEGVAFGAGLSLAVATDYLVAASSARFCAAFLRIGLIPDTGILWTLPKKIGMSKARELLSLAHEIDGVEAGRIGLANRVVEPGQALSAAIAYARQLAELPPLGMAFIKTALTFAVDDMEASLRAEIDFQPLLRQSRDHLEAANAFIEKRPPVFTGQ</sequence>
<dbReference type="SUPFAM" id="SSF52096">
    <property type="entry name" value="ClpP/crotonase"/>
    <property type="match status" value="1"/>
</dbReference>
<dbReference type="RefSeq" id="WP_047542236.1">
    <property type="nucleotide sequence ID" value="NZ_CP117450.1"/>
</dbReference>
<dbReference type="Gene3D" id="1.10.12.10">
    <property type="entry name" value="Lyase 2-enoyl-coa Hydratase, Chain A, domain 2"/>
    <property type="match status" value="1"/>
</dbReference>
<dbReference type="InterPro" id="IPR001753">
    <property type="entry name" value="Enoyl-CoA_hydra/iso"/>
</dbReference>
<name>A0ABY9FP54_9PSED</name>
<evidence type="ECO:0000313" key="4">
    <source>
        <dbReference type="Proteomes" id="UP001236748"/>
    </source>
</evidence>
<comment type="similarity">
    <text evidence="1 2">Belongs to the enoyl-CoA hydratase/isomerase family.</text>
</comment>
<dbReference type="Gene3D" id="3.90.226.10">
    <property type="entry name" value="2-enoyl-CoA Hydratase, Chain A, domain 1"/>
    <property type="match status" value="1"/>
</dbReference>
<proteinExistence type="inferred from homology"/>
<evidence type="ECO:0000256" key="2">
    <source>
        <dbReference type="RuleBase" id="RU003707"/>
    </source>
</evidence>
<dbReference type="CDD" id="cd06558">
    <property type="entry name" value="crotonase-like"/>
    <property type="match status" value="1"/>
</dbReference>